<dbReference type="PROSITE" id="PS51034">
    <property type="entry name" value="ZP_2"/>
    <property type="match status" value="1"/>
</dbReference>
<protein>
    <recommendedName>
        <fullName evidence="3">ZP domain-containing protein</fullName>
    </recommendedName>
</protein>
<dbReference type="SMART" id="SM00241">
    <property type="entry name" value="ZP"/>
    <property type="match status" value="1"/>
</dbReference>
<keyword evidence="2" id="KW-1015">Disulfide bond</keyword>
<dbReference type="InterPro" id="IPR055355">
    <property type="entry name" value="ZP-C"/>
</dbReference>
<dbReference type="GeneTree" id="ENSGT00940000159975"/>
<dbReference type="Gene3D" id="2.60.40.3210">
    <property type="entry name" value="Zona pellucida, ZP-N domain"/>
    <property type="match status" value="1"/>
</dbReference>
<organism evidence="4 5">
    <name type="scientific">Laticauda laticaudata</name>
    <name type="common">Blue-ringed sea krait</name>
    <name type="synonym">Blue-lipped sea krait</name>
    <dbReference type="NCBI Taxonomy" id="8630"/>
    <lineage>
        <taxon>Eukaryota</taxon>
        <taxon>Metazoa</taxon>
        <taxon>Chordata</taxon>
        <taxon>Craniata</taxon>
        <taxon>Vertebrata</taxon>
        <taxon>Euteleostomi</taxon>
        <taxon>Lepidosauria</taxon>
        <taxon>Squamata</taxon>
        <taxon>Bifurcata</taxon>
        <taxon>Unidentata</taxon>
        <taxon>Episquamata</taxon>
        <taxon>Toxicofera</taxon>
        <taxon>Serpentes</taxon>
        <taxon>Colubroidea</taxon>
        <taxon>Elapidae</taxon>
        <taxon>Laticaudinae</taxon>
        <taxon>Laticauda</taxon>
    </lineage>
</organism>
<feature type="domain" description="ZP" evidence="3">
    <location>
        <begin position="78"/>
        <end position="313"/>
    </location>
</feature>
<dbReference type="Proteomes" id="UP000694406">
    <property type="component" value="Unplaced"/>
</dbReference>
<keyword evidence="1" id="KW-0732">Signal</keyword>
<dbReference type="AlphaFoldDB" id="A0A8C5RVB5"/>
<reference evidence="4" key="1">
    <citation type="submission" date="2025-08" db="UniProtKB">
        <authorList>
            <consortium name="Ensembl"/>
        </authorList>
    </citation>
    <scope>IDENTIFICATION</scope>
</reference>
<name>A0A8C5RVB5_LATLA</name>
<dbReference type="Pfam" id="PF00100">
    <property type="entry name" value="Zona_pellucida"/>
    <property type="match status" value="1"/>
</dbReference>
<dbReference type="InterPro" id="IPR001507">
    <property type="entry name" value="ZP_dom"/>
</dbReference>
<dbReference type="InterPro" id="IPR042235">
    <property type="entry name" value="ZP-C_dom"/>
</dbReference>
<sequence length="347" mass="38735">MLRIGVHICRPTNKCRNTHVSKYNFSISSGRSLENATVNTTDDKKNISQTTNINYLPQNLTSINSSAAGSVKEAVRVLCEFEKIVISIKKDFLYQQSIPETSLYLGHPRCNVSSSNSSHVVLQTHWNECETEIQTNITHTIARTVLRDDYSSHGIIHHIQLSSQIHCIFQNDVLNSSSEGVYTIFEDLHGSAHFLTEMQLLIGNSPIPPNFSISGSDNVIIEVGVQTRSKKLKVVVSQCWATPTNNSMDPPFFFSCPVPNRNTSMIANGIANRARFKLNIFSFFNGSVVYLHCKIQICIAIPKSTCRANCQGFRLWKSGEIIATPKTTWGPLCKFSGKSGLQYEVTR</sequence>
<dbReference type="Pfam" id="PF23344">
    <property type="entry name" value="ZP-N"/>
    <property type="match status" value="1"/>
</dbReference>
<evidence type="ECO:0000313" key="5">
    <source>
        <dbReference type="Proteomes" id="UP000694406"/>
    </source>
</evidence>
<keyword evidence="5" id="KW-1185">Reference proteome</keyword>
<evidence type="ECO:0000256" key="1">
    <source>
        <dbReference type="ARBA" id="ARBA00022729"/>
    </source>
</evidence>
<dbReference type="PANTHER" id="PTHR14002:SF22">
    <property type="entry name" value="UROMODULIN-LIKE 1"/>
    <property type="match status" value="1"/>
</dbReference>
<dbReference type="Ensembl" id="ENSLLTT00000009115.1">
    <property type="protein sequence ID" value="ENSLLTP00000008784.1"/>
    <property type="gene ID" value="ENSLLTG00000006699.1"/>
</dbReference>
<proteinExistence type="predicted"/>
<dbReference type="InterPro" id="IPR055356">
    <property type="entry name" value="ZP-N"/>
</dbReference>
<dbReference type="PANTHER" id="PTHR14002">
    <property type="entry name" value="ENDOGLIN/TGF-BETA RECEPTOR TYPE III"/>
    <property type="match status" value="1"/>
</dbReference>
<evidence type="ECO:0000256" key="2">
    <source>
        <dbReference type="ARBA" id="ARBA00023157"/>
    </source>
</evidence>
<reference evidence="4" key="2">
    <citation type="submission" date="2025-09" db="UniProtKB">
        <authorList>
            <consortium name="Ensembl"/>
        </authorList>
    </citation>
    <scope>IDENTIFICATION</scope>
</reference>
<evidence type="ECO:0000313" key="4">
    <source>
        <dbReference type="Ensembl" id="ENSLLTP00000008784.1"/>
    </source>
</evidence>
<accession>A0A8C5RVB5</accession>
<evidence type="ECO:0000259" key="3">
    <source>
        <dbReference type="PROSITE" id="PS51034"/>
    </source>
</evidence>
<dbReference type="Gene3D" id="2.60.40.4100">
    <property type="entry name" value="Zona pellucida, ZP-C domain"/>
    <property type="match status" value="1"/>
</dbReference>